<reference evidence="3" key="1">
    <citation type="submission" date="2019-08" db="EMBL/GenBank/DDBJ databases">
        <authorList>
            <person name="Kucharzyk K."/>
            <person name="Murdoch R.W."/>
            <person name="Higgins S."/>
            <person name="Loffler F."/>
        </authorList>
    </citation>
    <scope>NUCLEOTIDE SEQUENCE</scope>
</reference>
<dbReference type="Pfam" id="PF13472">
    <property type="entry name" value="Lipase_GDSL_2"/>
    <property type="match status" value="1"/>
</dbReference>
<accession>A0A645CVM1</accession>
<feature type="region of interest" description="Disordered" evidence="1">
    <location>
        <begin position="55"/>
        <end position="100"/>
    </location>
</feature>
<organism evidence="3">
    <name type="scientific">bioreactor metagenome</name>
    <dbReference type="NCBI Taxonomy" id="1076179"/>
    <lineage>
        <taxon>unclassified sequences</taxon>
        <taxon>metagenomes</taxon>
        <taxon>ecological metagenomes</taxon>
    </lineage>
</organism>
<dbReference type="AlphaFoldDB" id="A0A645CVM1"/>
<sequence length="315" mass="35459">MPCKSLQLSWVYRKIIMKVGESFVVFYKKWMTILLVVLMLLSLSACNTPKQLPVDDPYTPVVTPKPDPKPNPVPEPVIPNDEISEQPSSPNDEKVVEQPAKGLQATNPVSDDYFNDVVLIGDSVTLKLYYYLLDRWNTDESYLGDIQFLTAGSLGSGNALWEVSEESVHPTFQGEKMLLEDSIKLSGAKKVYLMLGTNDVGLYGVETAVENYNTLLNRILSKNPGVAFYIQSALPMYRKAQLPDLNNQALLEYNQKLYALALERGDYFVDVASIMQTEDHSLPYQYCSDPDDMGIHLTDIACEKWISYLRTHVAP</sequence>
<evidence type="ECO:0000259" key="2">
    <source>
        <dbReference type="Pfam" id="PF13472"/>
    </source>
</evidence>
<protein>
    <recommendedName>
        <fullName evidence="2">SGNH hydrolase-type esterase domain-containing protein</fullName>
    </recommendedName>
</protein>
<dbReference type="EMBL" id="VSSQ01030410">
    <property type="protein sequence ID" value="MPM80933.1"/>
    <property type="molecule type" value="Genomic_DNA"/>
</dbReference>
<dbReference type="SUPFAM" id="SSF52266">
    <property type="entry name" value="SGNH hydrolase"/>
    <property type="match status" value="1"/>
</dbReference>
<proteinExistence type="predicted"/>
<dbReference type="InterPro" id="IPR036514">
    <property type="entry name" value="SGNH_hydro_sf"/>
</dbReference>
<gene>
    <name evidence="3" type="ORF">SDC9_127984</name>
</gene>
<feature type="compositionally biased region" description="Pro residues" evidence="1">
    <location>
        <begin position="63"/>
        <end position="77"/>
    </location>
</feature>
<comment type="caution">
    <text evidence="3">The sequence shown here is derived from an EMBL/GenBank/DDBJ whole genome shotgun (WGS) entry which is preliminary data.</text>
</comment>
<dbReference type="InterPro" id="IPR013830">
    <property type="entry name" value="SGNH_hydro"/>
</dbReference>
<feature type="domain" description="SGNH hydrolase-type esterase" evidence="2">
    <location>
        <begin position="179"/>
        <end position="299"/>
    </location>
</feature>
<name>A0A645CVM1_9ZZZZ</name>
<dbReference type="Gene3D" id="3.40.50.1110">
    <property type="entry name" value="SGNH hydrolase"/>
    <property type="match status" value="1"/>
</dbReference>
<evidence type="ECO:0000313" key="3">
    <source>
        <dbReference type="EMBL" id="MPM80933.1"/>
    </source>
</evidence>
<evidence type="ECO:0000256" key="1">
    <source>
        <dbReference type="SAM" id="MobiDB-lite"/>
    </source>
</evidence>